<dbReference type="InterPro" id="IPR008551">
    <property type="entry name" value="TANGO2"/>
</dbReference>
<comment type="caution">
    <text evidence="1">The sequence shown here is derived from an EMBL/GenBank/DDBJ whole genome shotgun (WGS) entry which is preliminary data.</text>
</comment>
<dbReference type="Proteomes" id="UP001501509">
    <property type="component" value="Unassembled WGS sequence"/>
</dbReference>
<dbReference type="EMBL" id="BAAATD010000003">
    <property type="protein sequence ID" value="GAA2591908.1"/>
    <property type="molecule type" value="Genomic_DNA"/>
</dbReference>
<keyword evidence="2" id="KW-1185">Reference proteome</keyword>
<evidence type="ECO:0000313" key="2">
    <source>
        <dbReference type="Proteomes" id="UP001501509"/>
    </source>
</evidence>
<evidence type="ECO:0000313" key="1">
    <source>
        <dbReference type="EMBL" id="GAA2591908.1"/>
    </source>
</evidence>
<protein>
    <submittedName>
        <fullName evidence="1">NRDE family protein</fullName>
    </submittedName>
</protein>
<organism evidence="1 2">
    <name type="scientific">Actinomadura fulvescens</name>
    <dbReference type="NCBI Taxonomy" id="46160"/>
    <lineage>
        <taxon>Bacteria</taxon>
        <taxon>Bacillati</taxon>
        <taxon>Actinomycetota</taxon>
        <taxon>Actinomycetes</taxon>
        <taxon>Streptosporangiales</taxon>
        <taxon>Thermomonosporaceae</taxon>
        <taxon>Actinomadura</taxon>
    </lineage>
</organism>
<proteinExistence type="predicted"/>
<reference evidence="2" key="1">
    <citation type="journal article" date="2019" name="Int. J. Syst. Evol. Microbiol.">
        <title>The Global Catalogue of Microorganisms (GCM) 10K type strain sequencing project: providing services to taxonomists for standard genome sequencing and annotation.</title>
        <authorList>
            <consortium name="The Broad Institute Genomics Platform"/>
            <consortium name="The Broad Institute Genome Sequencing Center for Infectious Disease"/>
            <person name="Wu L."/>
            <person name="Ma J."/>
        </authorList>
    </citation>
    <scope>NUCLEOTIDE SEQUENCE [LARGE SCALE GENOMIC DNA]</scope>
    <source>
        <strain evidence="2">JCM 6833</strain>
    </source>
</reference>
<dbReference type="Pfam" id="PF05742">
    <property type="entry name" value="TANGO2"/>
    <property type="match status" value="1"/>
</dbReference>
<accession>A0ABP6C089</accession>
<gene>
    <name evidence="1" type="ORF">GCM10010411_26100</name>
</gene>
<sequence length="256" mass="26998">MVAMCTAIVSVDPSSPVPVLLVGVRDEFVTRAWRPPGAHWPGRPGLIGGLDLRAGGTWFAVDPAAPRAACVLNGRGRMAPEQARSSRGELPLLAAAGGGLDGLDLPRFDPFHLIRAEPGAVRLWSWDGAELAERPLGPGLHLVVNRGLEGEGPETGDSEDTFMSERIAHFRPRLEAAVRPEPGEGGVARAWGGWLPLVDGDGLPRDDKRALLPLRDLGGGGVWGTTSVSLAALSRDGLRYDFSAAPGDPGAWGRVH</sequence>
<name>A0ABP6C089_9ACTN</name>